<comment type="caution">
    <text evidence="1">The sequence shown here is derived from an EMBL/GenBank/DDBJ whole genome shotgun (WGS) entry which is preliminary data.</text>
</comment>
<gene>
    <name evidence="1" type="ORF">ATANTOWER_023658</name>
</gene>
<organism evidence="1 2">
    <name type="scientific">Ataeniobius toweri</name>
    <dbReference type="NCBI Taxonomy" id="208326"/>
    <lineage>
        <taxon>Eukaryota</taxon>
        <taxon>Metazoa</taxon>
        <taxon>Chordata</taxon>
        <taxon>Craniata</taxon>
        <taxon>Vertebrata</taxon>
        <taxon>Euteleostomi</taxon>
        <taxon>Actinopterygii</taxon>
        <taxon>Neopterygii</taxon>
        <taxon>Teleostei</taxon>
        <taxon>Neoteleostei</taxon>
        <taxon>Acanthomorphata</taxon>
        <taxon>Ovalentaria</taxon>
        <taxon>Atherinomorphae</taxon>
        <taxon>Cyprinodontiformes</taxon>
        <taxon>Goodeidae</taxon>
        <taxon>Ataeniobius</taxon>
    </lineage>
</organism>
<accession>A0ABU7BAZ8</accession>
<name>A0ABU7BAZ8_9TELE</name>
<dbReference type="EMBL" id="JAHUTI010044616">
    <property type="protein sequence ID" value="MED6246790.1"/>
    <property type="molecule type" value="Genomic_DNA"/>
</dbReference>
<sequence length="109" mass="12199">MNPPNPPNRLPSGVADVFHVAIEVPQQNDSVLQRGIVQHPHQECQESWVLRTAARPKDETAVRELSLIQRHRNVTLSSTWVKPNMKQLSWGAISKPIQAPRLCPGVSPE</sequence>
<evidence type="ECO:0000313" key="1">
    <source>
        <dbReference type="EMBL" id="MED6246790.1"/>
    </source>
</evidence>
<proteinExistence type="predicted"/>
<protein>
    <submittedName>
        <fullName evidence="1">Uncharacterized protein</fullName>
    </submittedName>
</protein>
<evidence type="ECO:0000313" key="2">
    <source>
        <dbReference type="Proteomes" id="UP001345963"/>
    </source>
</evidence>
<reference evidence="1 2" key="1">
    <citation type="submission" date="2021-07" db="EMBL/GenBank/DDBJ databases">
        <authorList>
            <person name="Palmer J.M."/>
        </authorList>
    </citation>
    <scope>NUCLEOTIDE SEQUENCE [LARGE SCALE GENOMIC DNA]</scope>
    <source>
        <strain evidence="1 2">AT_MEX2019</strain>
        <tissue evidence="1">Muscle</tissue>
    </source>
</reference>
<keyword evidence="2" id="KW-1185">Reference proteome</keyword>
<dbReference type="Proteomes" id="UP001345963">
    <property type="component" value="Unassembled WGS sequence"/>
</dbReference>